<proteinExistence type="predicted"/>
<accession>A0ABX5APY2</accession>
<evidence type="ECO:0000313" key="6">
    <source>
        <dbReference type="Proteomes" id="UP000237755"/>
    </source>
</evidence>
<organism evidence="5 6">
    <name type="scientific">Microterricola pindariensis</name>
    <dbReference type="NCBI Taxonomy" id="478010"/>
    <lineage>
        <taxon>Bacteria</taxon>
        <taxon>Bacillati</taxon>
        <taxon>Actinomycetota</taxon>
        <taxon>Actinomycetes</taxon>
        <taxon>Micrococcales</taxon>
        <taxon>Microbacteriaceae</taxon>
        <taxon>Microterricola</taxon>
    </lineage>
</organism>
<dbReference type="InterPro" id="IPR036188">
    <property type="entry name" value="FAD/NAD-bd_sf"/>
</dbReference>
<dbReference type="Proteomes" id="UP000237755">
    <property type="component" value="Unassembled WGS sequence"/>
</dbReference>
<feature type="domain" description="FAD/NAD(P)-binding" evidence="4">
    <location>
        <begin position="43"/>
        <end position="229"/>
    </location>
</feature>
<dbReference type="SUPFAM" id="SSF51905">
    <property type="entry name" value="FAD/NAD(P)-binding domain"/>
    <property type="match status" value="1"/>
</dbReference>
<comment type="caution">
    <text evidence="5">The sequence shown here is derived from an EMBL/GenBank/DDBJ whole genome shotgun (WGS) entry which is preliminary data.</text>
</comment>
<evidence type="ECO:0000256" key="2">
    <source>
        <dbReference type="ARBA" id="ARBA00023002"/>
    </source>
</evidence>
<keyword evidence="6" id="KW-1185">Reference proteome</keyword>
<protein>
    <recommendedName>
        <fullName evidence="4">FAD/NAD(P)-binding domain-containing protein</fullName>
    </recommendedName>
</protein>
<reference evidence="5 6" key="1">
    <citation type="journal article" date="2008" name="Int. J. Syst. Evol. Microbiol.">
        <title>Leifsonia pindariensis sp. nov., isolated from the Pindari glacier of the Indian Himalayas, and emended description of the genus Leifsonia.</title>
        <authorList>
            <person name="Reddy G.S."/>
            <person name="Prabagaran S.R."/>
            <person name="Shivaji S."/>
        </authorList>
    </citation>
    <scope>NUCLEOTIDE SEQUENCE [LARGE SCALE GENOMIC DNA]</scope>
    <source>
        <strain evidence="5 6">PON 10</strain>
    </source>
</reference>
<comment type="catalytic activity">
    <reaction evidence="3">
        <text>[thioredoxin]-dithiol + NADP(+) = [thioredoxin]-disulfide + NADPH + H(+)</text>
        <dbReference type="Rhea" id="RHEA:20345"/>
        <dbReference type="Rhea" id="RHEA-COMP:10698"/>
        <dbReference type="Rhea" id="RHEA-COMP:10700"/>
        <dbReference type="ChEBI" id="CHEBI:15378"/>
        <dbReference type="ChEBI" id="CHEBI:29950"/>
        <dbReference type="ChEBI" id="CHEBI:50058"/>
        <dbReference type="ChEBI" id="CHEBI:57783"/>
        <dbReference type="ChEBI" id="CHEBI:58349"/>
        <dbReference type="EC" id="1.8.1.9"/>
    </reaction>
</comment>
<sequence length="254" mass="25932">MPPAGLSALAGSEVGRAGGVLRSGEAVGVTGSADRGFAVTLADGSVENARALLFATGLRDELPELDGLQERWGSLVHHCPYCHGYEVRGQAIAVLGGPERAMSIKQAGLLRRYSDRVVLISNGIELTDSERGRLEAFGVRLVAGTVTRLLGEPGELHGVLLEDGRTIACDAVFIAPRPRPNDALLRSLGCATDHGSGLVAVNASGQSSIPGVWAAGNVVTPGAQVITAAGAGSAAAIAINGWLLEKDLDLASAG</sequence>
<evidence type="ECO:0000256" key="3">
    <source>
        <dbReference type="ARBA" id="ARBA00048132"/>
    </source>
</evidence>
<keyword evidence="2" id="KW-0560">Oxidoreductase</keyword>
<keyword evidence="1" id="KW-0285">Flavoprotein</keyword>
<dbReference type="PANTHER" id="PTHR48105">
    <property type="entry name" value="THIOREDOXIN REDUCTASE 1-RELATED-RELATED"/>
    <property type="match status" value="1"/>
</dbReference>
<dbReference type="Pfam" id="PF07992">
    <property type="entry name" value="Pyr_redox_2"/>
    <property type="match status" value="1"/>
</dbReference>
<evidence type="ECO:0000259" key="4">
    <source>
        <dbReference type="Pfam" id="PF07992"/>
    </source>
</evidence>
<dbReference type="Gene3D" id="3.50.50.60">
    <property type="entry name" value="FAD/NAD(P)-binding domain"/>
    <property type="match status" value="2"/>
</dbReference>
<evidence type="ECO:0000313" key="5">
    <source>
        <dbReference type="EMBL" id="PPL14077.1"/>
    </source>
</evidence>
<dbReference type="EMBL" id="MPZN01000126">
    <property type="protein sequence ID" value="PPL14077.1"/>
    <property type="molecule type" value="Genomic_DNA"/>
</dbReference>
<name>A0ABX5APY2_9MICO</name>
<gene>
    <name evidence="5" type="ORF">GY24_17220</name>
</gene>
<dbReference type="InterPro" id="IPR050097">
    <property type="entry name" value="Ferredoxin-NADP_redctase_2"/>
</dbReference>
<dbReference type="InterPro" id="IPR023753">
    <property type="entry name" value="FAD/NAD-binding_dom"/>
</dbReference>
<evidence type="ECO:0000256" key="1">
    <source>
        <dbReference type="ARBA" id="ARBA00022630"/>
    </source>
</evidence>